<evidence type="ECO:0000259" key="1">
    <source>
        <dbReference type="Pfam" id="PF00535"/>
    </source>
</evidence>
<dbReference type="PANTHER" id="PTHR43685:SF11">
    <property type="entry name" value="GLYCOSYLTRANSFERASE TAGX-RELATED"/>
    <property type="match status" value="1"/>
</dbReference>
<keyword evidence="2" id="KW-0808">Transferase</keyword>
<evidence type="ECO:0000313" key="3">
    <source>
        <dbReference type="Proteomes" id="UP000435649"/>
    </source>
</evidence>
<dbReference type="SUPFAM" id="SSF53448">
    <property type="entry name" value="Nucleotide-diphospho-sugar transferases"/>
    <property type="match status" value="1"/>
</dbReference>
<sequence>MTIDILLATFNSERFLADQLDSILAQEDRDWRLLIRDGGSSDGTVPILEEYRRRNPDRIFLLPGGRASAKENFAALMAAADAELIMFCDHDDRWLPVKVGHSRAAFEKRAAKLPAGTPLLLFTDLLVADETLENVSGSFFRHEHIDPLRLELRELLLQNAASGCTMLFNRPLRELAQPVPPEAFMHDHWLMLTAACFGEIEPLSEPTLLYRQHGGNVFGASGYGAAYFCRKLSLGVREIRERLFRQCRQAGAFRDRFHDRLAPETLALLEDFARLPEAGFLERRRILCRHRIFKSGCLRNFGMFLIV</sequence>
<dbReference type="Pfam" id="PF00535">
    <property type="entry name" value="Glycos_transf_2"/>
    <property type="match status" value="1"/>
</dbReference>
<evidence type="ECO:0000313" key="2">
    <source>
        <dbReference type="EMBL" id="MST96919.1"/>
    </source>
</evidence>
<reference evidence="2 3" key="1">
    <citation type="submission" date="2019-08" db="EMBL/GenBank/DDBJ databases">
        <title>In-depth cultivation of the pig gut microbiome towards novel bacterial diversity and tailored functional studies.</title>
        <authorList>
            <person name="Wylensek D."/>
            <person name="Hitch T.C.A."/>
            <person name="Clavel T."/>
        </authorList>
    </citation>
    <scope>NUCLEOTIDE SEQUENCE [LARGE SCALE GENOMIC DNA]</scope>
    <source>
        <strain evidence="2 3">BBE-744-WT-12</strain>
    </source>
</reference>
<dbReference type="EMBL" id="VUNS01000006">
    <property type="protein sequence ID" value="MST96919.1"/>
    <property type="molecule type" value="Genomic_DNA"/>
</dbReference>
<dbReference type="Gene3D" id="3.90.550.10">
    <property type="entry name" value="Spore Coat Polysaccharide Biosynthesis Protein SpsA, Chain A"/>
    <property type="match status" value="1"/>
</dbReference>
<dbReference type="PANTHER" id="PTHR43685">
    <property type="entry name" value="GLYCOSYLTRANSFERASE"/>
    <property type="match status" value="1"/>
</dbReference>
<dbReference type="CDD" id="cd04196">
    <property type="entry name" value="GT_2_like_d"/>
    <property type="match status" value="1"/>
</dbReference>
<feature type="domain" description="Glycosyltransferase 2-like" evidence="1">
    <location>
        <begin position="5"/>
        <end position="108"/>
    </location>
</feature>
<dbReference type="GO" id="GO:0016740">
    <property type="term" value="F:transferase activity"/>
    <property type="evidence" value="ECO:0007669"/>
    <property type="project" value="UniProtKB-KW"/>
</dbReference>
<dbReference type="Proteomes" id="UP000435649">
    <property type="component" value="Unassembled WGS sequence"/>
</dbReference>
<dbReference type="InterPro" id="IPR029044">
    <property type="entry name" value="Nucleotide-diphossugar_trans"/>
</dbReference>
<dbReference type="AlphaFoldDB" id="A0A844G3D7"/>
<dbReference type="InterPro" id="IPR050834">
    <property type="entry name" value="Glycosyltransf_2"/>
</dbReference>
<accession>A0A844G3D7</accession>
<proteinExistence type="predicted"/>
<gene>
    <name evidence="2" type="ORF">FYJ85_07640</name>
</gene>
<dbReference type="InterPro" id="IPR001173">
    <property type="entry name" value="Glyco_trans_2-like"/>
</dbReference>
<organism evidence="2 3">
    <name type="scientific">Victivallis lenta</name>
    <dbReference type="NCBI Taxonomy" id="2606640"/>
    <lineage>
        <taxon>Bacteria</taxon>
        <taxon>Pseudomonadati</taxon>
        <taxon>Lentisphaerota</taxon>
        <taxon>Lentisphaeria</taxon>
        <taxon>Victivallales</taxon>
        <taxon>Victivallaceae</taxon>
        <taxon>Victivallis</taxon>
    </lineage>
</organism>
<protein>
    <submittedName>
        <fullName evidence="2">Glycosyltransferase family 2 protein</fullName>
    </submittedName>
</protein>
<comment type="caution">
    <text evidence="2">The sequence shown here is derived from an EMBL/GenBank/DDBJ whole genome shotgun (WGS) entry which is preliminary data.</text>
</comment>
<dbReference type="RefSeq" id="WP_106052803.1">
    <property type="nucleotide sequence ID" value="NZ_CALXOB010000030.1"/>
</dbReference>
<keyword evidence="3" id="KW-1185">Reference proteome</keyword>
<name>A0A844G3D7_9BACT</name>